<dbReference type="RefSeq" id="WP_152623154.1">
    <property type="nucleotide sequence ID" value="NZ_JQKF01000016.1"/>
</dbReference>
<name>A0A0D8FVU8_9ACTN</name>
<protein>
    <submittedName>
        <fullName evidence="2">Uncharacterized protein</fullName>
    </submittedName>
</protein>
<keyword evidence="1" id="KW-0472">Membrane</keyword>
<keyword evidence="1" id="KW-0812">Transmembrane</keyword>
<reference evidence="2 3" key="1">
    <citation type="submission" date="2015-01" db="EMBL/GenBank/DDBJ databases">
        <title>Draft genome of the acidophilic iron oxidizer Ferrimicrobium acidiphilum strain T23.</title>
        <authorList>
            <person name="Poehlein A."/>
            <person name="Eisen S."/>
            <person name="Schloemann M."/>
            <person name="Johnson B.D."/>
            <person name="Daniel R."/>
            <person name="Muehling M."/>
        </authorList>
    </citation>
    <scope>NUCLEOTIDE SEQUENCE [LARGE SCALE GENOMIC DNA]</scope>
    <source>
        <strain evidence="2 3">T23</strain>
    </source>
</reference>
<comment type="caution">
    <text evidence="2">The sequence shown here is derived from an EMBL/GenBank/DDBJ whole genome shotgun (WGS) entry which is preliminary data.</text>
</comment>
<dbReference type="STRING" id="1121877.FEAC_18610"/>
<evidence type="ECO:0000256" key="1">
    <source>
        <dbReference type="SAM" id="Phobius"/>
    </source>
</evidence>
<keyword evidence="3" id="KW-1185">Reference proteome</keyword>
<dbReference type="EMBL" id="JXUW01000017">
    <property type="protein sequence ID" value="KJE76377.1"/>
    <property type="molecule type" value="Genomic_DNA"/>
</dbReference>
<evidence type="ECO:0000313" key="2">
    <source>
        <dbReference type="EMBL" id="KJE76377.1"/>
    </source>
</evidence>
<dbReference type="Proteomes" id="UP000032336">
    <property type="component" value="Unassembled WGS sequence"/>
</dbReference>
<dbReference type="GeneID" id="78374068"/>
<evidence type="ECO:0000313" key="3">
    <source>
        <dbReference type="Proteomes" id="UP000032336"/>
    </source>
</evidence>
<organism evidence="2 3">
    <name type="scientific">Ferrimicrobium acidiphilum DSM 19497</name>
    <dbReference type="NCBI Taxonomy" id="1121877"/>
    <lineage>
        <taxon>Bacteria</taxon>
        <taxon>Bacillati</taxon>
        <taxon>Actinomycetota</taxon>
        <taxon>Acidimicrobiia</taxon>
        <taxon>Acidimicrobiales</taxon>
        <taxon>Acidimicrobiaceae</taxon>
        <taxon>Ferrimicrobium</taxon>
    </lineage>
</organism>
<gene>
    <name evidence="2" type="ORF">FEAC_18610</name>
</gene>
<dbReference type="AlphaFoldDB" id="A0A0D8FVU8"/>
<sequence length="51" mass="5549">MNPYVEAGYTAVTCSLGGYAIFLGVRSRQVKLRLAQMLANEMSHDGLTEDA</sequence>
<accession>A0A0D8FVU8</accession>
<proteinExistence type="predicted"/>
<feature type="transmembrane region" description="Helical" evidence="1">
    <location>
        <begin position="6"/>
        <end position="25"/>
    </location>
</feature>
<keyword evidence="1" id="KW-1133">Transmembrane helix</keyword>